<gene>
    <name evidence="2" type="ORF">BpHYR1_026331</name>
</gene>
<name>A0A3M7QHW3_BRAPC</name>
<dbReference type="OrthoDB" id="428346at2759"/>
<dbReference type="InterPro" id="IPR029063">
    <property type="entry name" value="SAM-dependent_MTases_sf"/>
</dbReference>
<keyword evidence="1" id="KW-0812">Transmembrane</keyword>
<protein>
    <submittedName>
        <fullName evidence="2">TPR domain</fullName>
    </submittedName>
</protein>
<keyword evidence="1" id="KW-1133">Transmembrane helix</keyword>
<accession>A0A3M7QHW3</accession>
<evidence type="ECO:0000313" key="2">
    <source>
        <dbReference type="EMBL" id="RNA10879.1"/>
    </source>
</evidence>
<sequence length="303" mass="35048">MLNRNKFPSFLLFSACFIIIYFLFDRKIIILKKSSSTRAEYLQDCLNLYKKLRNPDKKNIFRPPLREPPKELYDEFTDNGNFPITSLRYFNNAYSDSASNSSSSKLISSSQFYMLLQNVIQNKALGYKDTLLNKVMHEFKKNIEKKSMAVIGTVLPWVEAIAYHLGSSKVSSFDYTRKRYNISRLEWWHVNDFLDSSISNNKLETFDNAASFSSIEHAGLGRFGDPLSPYGDVEAVQQVHCMLKPGGLFFLGLPGSKDGSSFLVFNAHRIYGKSRLKLLFKNWKLIREYKGGHNIFVLQKHYY</sequence>
<evidence type="ECO:0000313" key="3">
    <source>
        <dbReference type="Proteomes" id="UP000276133"/>
    </source>
</evidence>
<feature type="transmembrane region" description="Helical" evidence="1">
    <location>
        <begin position="6"/>
        <end position="24"/>
    </location>
</feature>
<dbReference type="Proteomes" id="UP000276133">
    <property type="component" value="Unassembled WGS sequence"/>
</dbReference>
<comment type="caution">
    <text evidence="2">The sequence shown here is derived from an EMBL/GenBank/DDBJ whole genome shotgun (WGS) entry which is preliminary data.</text>
</comment>
<evidence type="ECO:0000256" key="1">
    <source>
        <dbReference type="SAM" id="Phobius"/>
    </source>
</evidence>
<reference evidence="2 3" key="1">
    <citation type="journal article" date="2018" name="Sci. Rep.">
        <title>Genomic signatures of local adaptation to the degree of environmental predictability in rotifers.</title>
        <authorList>
            <person name="Franch-Gras L."/>
            <person name="Hahn C."/>
            <person name="Garcia-Roger E.M."/>
            <person name="Carmona M.J."/>
            <person name="Serra M."/>
            <person name="Gomez A."/>
        </authorList>
    </citation>
    <scope>NUCLEOTIDE SEQUENCE [LARGE SCALE GENOMIC DNA]</scope>
    <source>
        <strain evidence="2">HYR1</strain>
    </source>
</reference>
<dbReference type="Gene3D" id="3.40.50.150">
    <property type="entry name" value="Vaccinia Virus protein VP39"/>
    <property type="match status" value="1"/>
</dbReference>
<organism evidence="2 3">
    <name type="scientific">Brachionus plicatilis</name>
    <name type="common">Marine rotifer</name>
    <name type="synonym">Brachionus muelleri</name>
    <dbReference type="NCBI Taxonomy" id="10195"/>
    <lineage>
        <taxon>Eukaryota</taxon>
        <taxon>Metazoa</taxon>
        <taxon>Spiralia</taxon>
        <taxon>Gnathifera</taxon>
        <taxon>Rotifera</taxon>
        <taxon>Eurotatoria</taxon>
        <taxon>Monogononta</taxon>
        <taxon>Pseudotrocha</taxon>
        <taxon>Ploima</taxon>
        <taxon>Brachionidae</taxon>
        <taxon>Brachionus</taxon>
    </lineage>
</organism>
<dbReference type="Pfam" id="PF03269">
    <property type="entry name" value="DUF268"/>
    <property type="match status" value="1"/>
</dbReference>
<dbReference type="InterPro" id="IPR004951">
    <property type="entry name" value="DUF268_CAE_spp"/>
</dbReference>
<dbReference type="EMBL" id="REGN01006096">
    <property type="protein sequence ID" value="RNA10879.1"/>
    <property type="molecule type" value="Genomic_DNA"/>
</dbReference>
<keyword evidence="3" id="KW-1185">Reference proteome</keyword>
<dbReference type="AlphaFoldDB" id="A0A3M7QHW3"/>
<proteinExistence type="predicted"/>
<keyword evidence="1" id="KW-0472">Membrane</keyword>